<evidence type="ECO:0000313" key="2">
    <source>
        <dbReference type="Proteomes" id="UP000016480"/>
    </source>
</evidence>
<sequence>MCCLCLHSFGCAHCYCYAPLCCAHNGSFELISAQVARGVILK</sequence>
<dbReference type="EMBL" id="AHCD03000044">
    <property type="protein sequence ID" value="KAF7781860.1"/>
    <property type="molecule type" value="Genomic_DNA"/>
</dbReference>
<name>A0A8T0C1S8_9GAMM</name>
<protein>
    <submittedName>
        <fullName evidence="1">Uncharacterized protein</fullName>
    </submittedName>
</protein>
<evidence type="ECO:0000313" key="1">
    <source>
        <dbReference type="EMBL" id="KAF7781860.1"/>
    </source>
</evidence>
<comment type="caution">
    <text evidence="1">The sequence shown here is derived from an EMBL/GenBank/DDBJ whole genome shotgun (WGS) entry which is preliminary data.</text>
</comment>
<gene>
    <name evidence="1" type="ORF">PRUB_b1209</name>
</gene>
<dbReference type="Proteomes" id="UP000016480">
    <property type="component" value="Unassembled WGS sequence"/>
</dbReference>
<reference evidence="1 2" key="1">
    <citation type="journal article" date="2012" name="J. Bacteriol.">
        <title>Genome sequence of the cycloprodigiosin-producing bacterial strain Pseudoalteromonas rubra ATCC 29570(T).</title>
        <authorList>
            <person name="Xie B.B."/>
            <person name="Shu Y.L."/>
            <person name="Qin Q.L."/>
            <person name="Rong J.C."/>
            <person name="Zhang X.Y."/>
            <person name="Chen X.L."/>
            <person name="Zhou B.C."/>
            <person name="Zhang Y.Z."/>
        </authorList>
    </citation>
    <scope>NUCLEOTIDE SEQUENCE [LARGE SCALE GENOMIC DNA]</scope>
    <source>
        <strain evidence="1 2">DSM 6842</strain>
    </source>
</reference>
<dbReference type="AlphaFoldDB" id="A0A8T0C1S8"/>
<accession>A0A8T0C1S8</accession>
<organism evidence="1 2">
    <name type="scientific">Pseudoalteromonas rubra</name>
    <dbReference type="NCBI Taxonomy" id="43658"/>
    <lineage>
        <taxon>Bacteria</taxon>
        <taxon>Pseudomonadati</taxon>
        <taxon>Pseudomonadota</taxon>
        <taxon>Gammaproteobacteria</taxon>
        <taxon>Alteromonadales</taxon>
        <taxon>Pseudoalteromonadaceae</taxon>
        <taxon>Pseudoalteromonas</taxon>
    </lineage>
</organism>
<proteinExistence type="predicted"/>